<evidence type="ECO:0000256" key="1">
    <source>
        <dbReference type="SAM" id="MobiDB-lite"/>
    </source>
</evidence>
<reference evidence="2 3" key="1">
    <citation type="submission" date="2020-11" db="EMBL/GenBank/DDBJ databases">
        <title>Carbohydrate-dependent, anaerobic sulfur respiration: A novel catabolism in halophilic archaea.</title>
        <authorList>
            <person name="Sorokin D.Y."/>
            <person name="Messina E."/>
            <person name="Smedile F."/>
            <person name="La Cono V."/>
            <person name="Hallsworth J.E."/>
            <person name="Yakimov M.M."/>
        </authorList>
    </citation>
    <scope>NUCLEOTIDE SEQUENCE [LARGE SCALE GENOMIC DNA]</scope>
    <source>
        <strain evidence="2 3">HSR-Est</strain>
    </source>
</reference>
<evidence type="ECO:0000313" key="3">
    <source>
        <dbReference type="Proteomes" id="UP000663292"/>
    </source>
</evidence>
<dbReference type="RefSeq" id="WP_229120759.1">
    <property type="nucleotide sequence ID" value="NZ_CP064791.1"/>
</dbReference>
<feature type="region of interest" description="Disordered" evidence="1">
    <location>
        <begin position="58"/>
        <end position="146"/>
    </location>
</feature>
<dbReference type="Proteomes" id="UP000663292">
    <property type="component" value="Chromosome"/>
</dbReference>
<protein>
    <submittedName>
        <fullName evidence="2">HNH/McrA nuclease domain containing protein</fullName>
    </submittedName>
</protein>
<name>A0A897NLX2_9EURY</name>
<gene>
    <name evidence="2" type="ORF">HSEST_1971</name>
</gene>
<proteinExistence type="predicted"/>
<dbReference type="EMBL" id="CP064791">
    <property type="protein sequence ID" value="QSG15490.1"/>
    <property type="molecule type" value="Genomic_DNA"/>
</dbReference>
<keyword evidence="3" id="KW-1185">Reference proteome</keyword>
<organism evidence="2 3">
    <name type="scientific">Halapricum desulfuricans</name>
    <dbReference type="NCBI Taxonomy" id="2841257"/>
    <lineage>
        <taxon>Archaea</taxon>
        <taxon>Methanobacteriati</taxon>
        <taxon>Methanobacteriota</taxon>
        <taxon>Stenosarchaea group</taxon>
        <taxon>Halobacteria</taxon>
        <taxon>Halobacteriales</taxon>
        <taxon>Haloarculaceae</taxon>
        <taxon>Halapricum</taxon>
    </lineage>
</organism>
<dbReference type="GeneID" id="68858606"/>
<sequence length="209" mass="22435">MDRLASCYFCGDAVDAQLQEYSLVTSDRIETGRTVVLCPSCRQKLTTVVEDVLAAAIDGGSATDGPSVDLDDDPLETLEQPTDEDHMTATDVEPINGDGDTPSDDRAADAAAMGDRETTDGATVTGDEATSDSTDEQAGNSQDDASFERAEYNKVVKLLQNREFPVEIEEITVVARSAYGIDRNTTHAILDALIDRGVLEDRGDELVRA</sequence>
<accession>A0A897NLX2</accession>
<dbReference type="AlphaFoldDB" id="A0A897NLX2"/>
<feature type="compositionally biased region" description="Basic and acidic residues" evidence="1">
    <location>
        <begin position="103"/>
        <end position="119"/>
    </location>
</feature>
<evidence type="ECO:0000313" key="2">
    <source>
        <dbReference type="EMBL" id="QSG15490.1"/>
    </source>
</evidence>